<accession>A0A0M3IPW0</accession>
<name>A0A0M3IPW0_ASCLU</name>
<reference evidence="3" key="1">
    <citation type="submission" date="2017-02" db="UniProtKB">
        <authorList>
            <consortium name="WormBaseParasite"/>
        </authorList>
    </citation>
    <scope>IDENTIFICATION</scope>
</reference>
<organism evidence="2 3">
    <name type="scientific">Ascaris lumbricoides</name>
    <name type="common">Giant roundworm</name>
    <dbReference type="NCBI Taxonomy" id="6252"/>
    <lineage>
        <taxon>Eukaryota</taxon>
        <taxon>Metazoa</taxon>
        <taxon>Ecdysozoa</taxon>
        <taxon>Nematoda</taxon>
        <taxon>Chromadorea</taxon>
        <taxon>Rhabditida</taxon>
        <taxon>Spirurina</taxon>
        <taxon>Ascaridomorpha</taxon>
        <taxon>Ascaridoidea</taxon>
        <taxon>Ascarididae</taxon>
        <taxon>Ascaris</taxon>
    </lineage>
</organism>
<proteinExistence type="predicted"/>
<evidence type="ECO:0000313" key="3">
    <source>
        <dbReference type="WBParaSite" id="ALUE_0002078801-mRNA-1"/>
    </source>
</evidence>
<keyword evidence="2" id="KW-1185">Reference proteome</keyword>
<sequence>VPVEANSSEVTTNEVQGQSRGSSSHLTAPEWFVFNQFLMRL</sequence>
<evidence type="ECO:0000256" key="1">
    <source>
        <dbReference type="SAM" id="MobiDB-lite"/>
    </source>
</evidence>
<dbReference type="AlphaFoldDB" id="A0A0M3IPW0"/>
<feature type="region of interest" description="Disordered" evidence="1">
    <location>
        <begin position="1"/>
        <end position="24"/>
    </location>
</feature>
<dbReference type="Proteomes" id="UP000036681">
    <property type="component" value="Unplaced"/>
</dbReference>
<dbReference type="WBParaSite" id="ALUE_0002078801-mRNA-1">
    <property type="protein sequence ID" value="ALUE_0002078801-mRNA-1"/>
    <property type="gene ID" value="ALUE_0002078801"/>
</dbReference>
<evidence type="ECO:0000313" key="2">
    <source>
        <dbReference type="Proteomes" id="UP000036681"/>
    </source>
</evidence>
<protein>
    <submittedName>
        <fullName evidence="3">DNA-binding protein</fullName>
    </submittedName>
</protein>